<comment type="caution">
    <text evidence="15">The sequence shown here is derived from an EMBL/GenBank/DDBJ whole genome shotgun (WGS) entry which is preliminary data.</text>
</comment>
<evidence type="ECO:0000259" key="13">
    <source>
        <dbReference type="SMART" id="SM00836"/>
    </source>
</evidence>
<dbReference type="AlphaFoldDB" id="A0A2S8FK99"/>
<dbReference type="EMBL" id="PUHY01000012">
    <property type="protein sequence ID" value="PQO32608.1"/>
    <property type="molecule type" value="Genomic_DNA"/>
</dbReference>
<evidence type="ECO:0000256" key="8">
    <source>
        <dbReference type="ARBA" id="ARBA00023146"/>
    </source>
</evidence>
<dbReference type="SUPFAM" id="SSF52374">
    <property type="entry name" value="Nucleotidylyl transferase"/>
    <property type="match status" value="1"/>
</dbReference>
<dbReference type="PANTHER" id="PTHR11956">
    <property type="entry name" value="ARGINYL-TRNA SYNTHETASE"/>
    <property type="match status" value="1"/>
</dbReference>
<sequence>MNILALLKARFQPVLESMSEDVGPLLEMIRPAGDPKFGDYQANFAMGLAKKVGKNPRELASEIVAATQLEDLCESPEVAGPGFINLKLRDDWLQAQLAAAQIDPRVGVEKAAEPKTYIVDYSSPNVAKPMHVGHIRSTVIGDSLCRTLKFLGHTAISDNHLGDWGTQFGMIIYGYKNFIDQEAYKKAPVPELSRIYRVVRGLMDYFDAKSALPKLIEKLAERTAEYETAKNAPETSDKAEAKKQKKEVGRLQSQVKELNEEIKTTKKKIAKTEDSPQLAKLAEEHSGIASAVLQETAKLHSGNDENIALWKEVLPFCEDEIKRVYERLNVTFDHQLGESFYHDRLAAVVEDFEKRGLATESEGATCVFLDGFKAPMIIRKRDGAFLYSTTDLATIAYRMETWKPDAILYVVDFRQGDHFDKLFAATRLWGYTDIELKHVSFGTVMGDDGKPFKTRSGDTVGLDGLLDEAVSRAYKIVQDASAAGGDTLEDAQQKSVAETVGIAALKYGDLSQNRESDYKFSYDKMLALNGNTSTYMQYAYARVQSIFRRGEIDIAALRDSGAKITLEHPAERQLALAILRFSEALDDVLVDYRPNYLTNYLFDQLAKSYSGFFENCPVLKAESDELKNSRLLLCDLTARVIQQGLGLLGIQTVEKM</sequence>
<evidence type="ECO:0000256" key="3">
    <source>
        <dbReference type="ARBA" id="ARBA00022490"/>
    </source>
</evidence>
<gene>
    <name evidence="10" type="primary">argS</name>
    <name evidence="15" type="ORF">C5Y83_20590</name>
</gene>
<reference evidence="15 16" key="1">
    <citation type="submission" date="2018-02" db="EMBL/GenBank/DDBJ databases">
        <title>Comparative genomes isolates from brazilian mangrove.</title>
        <authorList>
            <person name="Araujo J.E."/>
            <person name="Taketani R.G."/>
            <person name="Silva M.C.P."/>
            <person name="Loureco M.V."/>
            <person name="Andreote F.D."/>
        </authorList>
    </citation>
    <scope>NUCLEOTIDE SEQUENCE [LARGE SCALE GENOMIC DNA]</scope>
    <source>
        <strain evidence="15 16">Hex-1 MGV</strain>
    </source>
</reference>
<dbReference type="SMART" id="SM01016">
    <property type="entry name" value="Arg_tRNA_synt_N"/>
    <property type="match status" value="1"/>
</dbReference>
<comment type="subcellular location">
    <subcellularLocation>
        <location evidence="1 10">Cytoplasm</location>
    </subcellularLocation>
</comment>
<dbReference type="PANTHER" id="PTHR11956:SF5">
    <property type="entry name" value="ARGININE--TRNA LIGASE, CYTOPLASMIC"/>
    <property type="match status" value="1"/>
</dbReference>
<evidence type="ECO:0000259" key="14">
    <source>
        <dbReference type="SMART" id="SM01016"/>
    </source>
</evidence>
<dbReference type="InterPro" id="IPR005148">
    <property type="entry name" value="Arg-tRNA-synth_N"/>
</dbReference>
<evidence type="ECO:0000256" key="11">
    <source>
        <dbReference type="RuleBase" id="RU363038"/>
    </source>
</evidence>
<evidence type="ECO:0000256" key="5">
    <source>
        <dbReference type="ARBA" id="ARBA00022741"/>
    </source>
</evidence>
<dbReference type="InterPro" id="IPR008909">
    <property type="entry name" value="DALR_anticod-bd"/>
</dbReference>
<dbReference type="CDD" id="cd07956">
    <property type="entry name" value="Anticodon_Ia_Arg"/>
    <property type="match status" value="1"/>
</dbReference>
<dbReference type="GO" id="GO:0005737">
    <property type="term" value="C:cytoplasm"/>
    <property type="evidence" value="ECO:0007669"/>
    <property type="project" value="UniProtKB-SubCell"/>
</dbReference>
<evidence type="ECO:0000256" key="6">
    <source>
        <dbReference type="ARBA" id="ARBA00022840"/>
    </source>
</evidence>
<evidence type="ECO:0000256" key="9">
    <source>
        <dbReference type="ARBA" id="ARBA00049339"/>
    </source>
</evidence>
<dbReference type="PRINTS" id="PR01038">
    <property type="entry name" value="TRNASYNTHARG"/>
</dbReference>
<comment type="catalytic activity">
    <reaction evidence="9 10">
        <text>tRNA(Arg) + L-arginine + ATP = L-arginyl-tRNA(Arg) + AMP + diphosphate</text>
        <dbReference type="Rhea" id="RHEA:20301"/>
        <dbReference type="Rhea" id="RHEA-COMP:9658"/>
        <dbReference type="Rhea" id="RHEA-COMP:9673"/>
        <dbReference type="ChEBI" id="CHEBI:30616"/>
        <dbReference type="ChEBI" id="CHEBI:32682"/>
        <dbReference type="ChEBI" id="CHEBI:33019"/>
        <dbReference type="ChEBI" id="CHEBI:78442"/>
        <dbReference type="ChEBI" id="CHEBI:78513"/>
        <dbReference type="ChEBI" id="CHEBI:456215"/>
        <dbReference type="EC" id="6.1.1.19"/>
    </reaction>
</comment>
<feature type="compositionally biased region" description="Basic and acidic residues" evidence="12">
    <location>
        <begin position="235"/>
        <end position="249"/>
    </location>
</feature>
<dbReference type="GO" id="GO:0004814">
    <property type="term" value="F:arginine-tRNA ligase activity"/>
    <property type="evidence" value="ECO:0007669"/>
    <property type="project" value="UniProtKB-UniRule"/>
</dbReference>
<keyword evidence="6 10" id="KW-0067">ATP-binding</keyword>
<evidence type="ECO:0000256" key="1">
    <source>
        <dbReference type="ARBA" id="ARBA00004496"/>
    </source>
</evidence>
<evidence type="ECO:0000256" key="10">
    <source>
        <dbReference type="HAMAP-Rule" id="MF_00123"/>
    </source>
</evidence>
<dbReference type="SUPFAM" id="SSF47323">
    <property type="entry name" value="Anticodon-binding domain of a subclass of class I aminoacyl-tRNA synthetases"/>
    <property type="match status" value="1"/>
</dbReference>
<keyword evidence="5 10" id="KW-0547">Nucleotide-binding</keyword>
<evidence type="ECO:0000256" key="7">
    <source>
        <dbReference type="ARBA" id="ARBA00022917"/>
    </source>
</evidence>
<dbReference type="SUPFAM" id="SSF55190">
    <property type="entry name" value="Arginyl-tRNA synthetase (ArgRS), N-terminal 'additional' domain"/>
    <property type="match status" value="1"/>
</dbReference>
<feature type="domain" description="Arginyl tRNA synthetase N-terminal" evidence="14">
    <location>
        <begin position="5"/>
        <end position="88"/>
    </location>
</feature>
<protein>
    <recommendedName>
        <fullName evidence="10">Arginine--tRNA ligase</fullName>
        <ecNumber evidence="10">6.1.1.19</ecNumber>
    </recommendedName>
    <alternativeName>
        <fullName evidence="10">Arginyl-tRNA synthetase</fullName>
        <shortName evidence="10">ArgRS</shortName>
    </alternativeName>
</protein>
<dbReference type="GO" id="GO:0006420">
    <property type="term" value="P:arginyl-tRNA aminoacylation"/>
    <property type="evidence" value="ECO:0007669"/>
    <property type="project" value="UniProtKB-UniRule"/>
</dbReference>
<evidence type="ECO:0000256" key="12">
    <source>
        <dbReference type="SAM" id="MobiDB-lite"/>
    </source>
</evidence>
<name>A0A2S8FK99_9BACT</name>
<dbReference type="GO" id="GO:0005524">
    <property type="term" value="F:ATP binding"/>
    <property type="evidence" value="ECO:0007669"/>
    <property type="project" value="UniProtKB-UniRule"/>
</dbReference>
<dbReference type="HAMAP" id="MF_00123">
    <property type="entry name" value="Arg_tRNA_synth"/>
    <property type="match status" value="1"/>
</dbReference>
<accession>A0A2S8FK99</accession>
<keyword evidence="7 10" id="KW-0648">Protein biosynthesis</keyword>
<evidence type="ECO:0000256" key="4">
    <source>
        <dbReference type="ARBA" id="ARBA00022598"/>
    </source>
</evidence>
<feature type="region of interest" description="Disordered" evidence="12">
    <location>
        <begin position="226"/>
        <end position="250"/>
    </location>
</feature>
<evidence type="ECO:0000313" key="15">
    <source>
        <dbReference type="EMBL" id="PQO32608.1"/>
    </source>
</evidence>
<dbReference type="EC" id="6.1.1.19" evidence="10"/>
<dbReference type="Pfam" id="PF00750">
    <property type="entry name" value="tRNA-synt_1d"/>
    <property type="match status" value="2"/>
</dbReference>
<keyword evidence="4 10" id="KW-0436">Ligase</keyword>
<dbReference type="Proteomes" id="UP000238322">
    <property type="component" value="Unassembled WGS sequence"/>
</dbReference>
<feature type="short sequence motif" description="'HIGH' region" evidence="10">
    <location>
        <begin position="124"/>
        <end position="134"/>
    </location>
</feature>
<dbReference type="SMART" id="SM00836">
    <property type="entry name" value="DALR_1"/>
    <property type="match status" value="1"/>
</dbReference>
<evidence type="ECO:0000256" key="2">
    <source>
        <dbReference type="ARBA" id="ARBA00005594"/>
    </source>
</evidence>
<dbReference type="InterPro" id="IPR036695">
    <property type="entry name" value="Arg-tRNA-synth_N_sf"/>
</dbReference>
<dbReference type="InterPro" id="IPR009080">
    <property type="entry name" value="tRNAsynth_Ia_anticodon-bd"/>
</dbReference>
<dbReference type="OrthoDB" id="9805987at2"/>
<dbReference type="PROSITE" id="PS00178">
    <property type="entry name" value="AA_TRNA_LIGASE_I"/>
    <property type="match status" value="1"/>
</dbReference>
<keyword evidence="3 10" id="KW-0963">Cytoplasm</keyword>
<dbReference type="InterPro" id="IPR035684">
    <property type="entry name" value="ArgRS_core"/>
</dbReference>
<feature type="domain" description="DALR anticodon binding" evidence="13">
    <location>
        <begin position="536"/>
        <end position="656"/>
    </location>
</feature>
<comment type="subunit">
    <text evidence="10">Monomer.</text>
</comment>
<dbReference type="Pfam" id="PF05746">
    <property type="entry name" value="DALR_1"/>
    <property type="match status" value="1"/>
</dbReference>
<dbReference type="RefSeq" id="WP_105331619.1">
    <property type="nucleotide sequence ID" value="NZ_PUHY01000012.1"/>
</dbReference>
<dbReference type="Gene3D" id="1.10.730.10">
    <property type="entry name" value="Isoleucyl-tRNA Synthetase, Domain 1"/>
    <property type="match status" value="1"/>
</dbReference>
<dbReference type="NCBIfam" id="TIGR00456">
    <property type="entry name" value="argS"/>
    <property type="match status" value="1"/>
</dbReference>
<dbReference type="InterPro" id="IPR014729">
    <property type="entry name" value="Rossmann-like_a/b/a_fold"/>
</dbReference>
<dbReference type="Gene3D" id="3.30.1360.70">
    <property type="entry name" value="Arginyl tRNA synthetase N-terminal domain"/>
    <property type="match status" value="1"/>
</dbReference>
<keyword evidence="8 10" id="KW-0030">Aminoacyl-tRNA synthetase</keyword>
<proteinExistence type="inferred from homology"/>
<dbReference type="Pfam" id="PF03485">
    <property type="entry name" value="Arg_tRNA_synt_N"/>
    <property type="match status" value="1"/>
</dbReference>
<dbReference type="Gene3D" id="3.40.50.620">
    <property type="entry name" value="HUPs"/>
    <property type="match status" value="1"/>
</dbReference>
<dbReference type="InterPro" id="IPR001278">
    <property type="entry name" value="Arg-tRNA-ligase"/>
</dbReference>
<evidence type="ECO:0000313" key="16">
    <source>
        <dbReference type="Proteomes" id="UP000238322"/>
    </source>
</evidence>
<dbReference type="FunFam" id="1.10.730.10:FF:000008">
    <property type="entry name" value="Arginine--tRNA ligase"/>
    <property type="match status" value="1"/>
</dbReference>
<comment type="similarity">
    <text evidence="2 10 11">Belongs to the class-I aminoacyl-tRNA synthetase family.</text>
</comment>
<organism evidence="15 16">
    <name type="scientific">Blastopirellula marina</name>
    <dbReference type="NCBI Taxonomy" id="124"/>
    <lineage>
        <taxon>Bacteria</taxon>
        <taxon>Pseudomonadati</taxon>
        <taxon>Planctomycetota</taxon>
        <taxon>Planctomycetia</taxon>
        <taxon>Pirellulales</taxon>
        <taxon>Pirellulaceae</taxon>
        <taxon>Blastopirellula</taxon>
    </lineage>
</organism>
<dbReference type="InterPro" id="IPR001412">
    <property type="entry name" value="aa-tRNA-synth_I_CS"/>
</dbReference>